<dbReference type="GO" id="GO:0005743">
    <property type="term" value="C:mitochondrial inner membrane"/>
    <property type="evidence" value="ECO:0007669"/>
    <property type="project" value="UniProtKB-SubCell"/>
</dbReference>
<dbReference type="EMBL" id="LFJN01000026">
    <property type="protein sequence ID" value="KPI37017.1"/>
    <property type="molecule type" value="Genomic_DNA"/>
</dbReference>
<dbReference type="FunFam" id="1.50.40.10:FF:000009">
    <property type="entry name" value="Mitochondrial 2-oxoglutarate/malate carrier protein"/>
    <property type="match status" value="1"/>
</dbReference>
<evidence type="ECO:0000256" key="10">
    <source>
        <dbReference type="PROSITE-ProRule" id="PRU00282"/>
    </source>
</evidence>
<feature type="repeat" description="Solcar" evidence="10">
    <location>
        <begin position="171"/>
        <end position="259"/>
    </location>
</feature>
<keyword evidence="5" id="KW-0677">Repeat</keyword>
<dbReference type="InterPro" id="IPR023395">
    <property type="entry name" value="MCP_dom_sf"/>
</dbReference>
<dbReference type="InterPro" id="IPR018108">
    <property type="entry name" value="MCP_transmembrane"/>
</dbReference>
<dbReference type="InterPro" id="IPR050391">
    <property type="entry name" value="Mito_Metabolite_Transporter"/>
</dbReference>
<keyword evidence="8" id="KW-0496">Mitochondrion</keyword>
<comment type="caution">
    <text evidence="12">The sequence shown here is derived from an EMBL/GenBank/DDBJ whole genome shotgun (WGS) entry which is preliminary data.</text>
</comment>
<dbReference type="Pfam" id="PF00153">
    <property type="entry name" value="Mito_carr"/>
    <property type="match status" value="3"/>
</dbReference>
<evidence type="ECO:0000313" key="13">
    <source>
        <dbReference type="Proteomes" id="UP000038010"/>
    </source>
</evidence>
<comment type="subcellular location">
    <subcellularLocation>
        <location evidence="1">Mitochondrion inner membrane</location>
        <topology evidence="1">Multi-pass membrane protein</topology>
    </subcellularLocation>
</comment>
<feature type="repeat" description="Solcar" evidence="10">
    <location>
        <begin position="72"/>
        <end position="163"/>
    </location>
</feature>
<dbReference type="Gene3D" id="1.50.40.10">
    <property type="entry name" value="Mitochondrial carrier domain"/>
    <property type="match status" value="1"/>
</dbReference>
<dbReference type="GeneID" id="28735672"/>
<keyword evidence="6" id="KW-0999">Mitochondrion inner membrane</keyword>
<organism evidence="12 13">
    <name type="scientific">Cyphellophora attinorum</name>
    <dbReference type="NCBI Taxonomy" id="1664694"/>
    <lineage>
        <taxon>Eukaryota</taxon>
        <taxon>Fungi</taxon>
        <taxon>Dikarya</taxon>
        <taxon>Ascomycota</taxon>
        <taxon>Pezizomycotina</taxon>
        <taxon>Eurotiomycetes</taxon>
        <taxon>Chaetothyriomycetidae</taxon>
        <taxon>Chaetothyriales</taxon>
        <taxon>Cyphellophoraceae</taxon>
        <taxon>Cyphellophora</taxon>
    </lineage>
</organism>
<comment type="similarity">
    <text evidence="2 11">Belongs to the mitochondrial carrier (TC 2.A.29) family.</text>
</comment>
<keyword evidence="9 10" id="KW-0472">Membrane</keyword>
<evidence type="ECO:0000256" key="6">
    <source>
        <dbReference type="ARBA" id="ARBA00022792"/>
    </source>
</evidence>
<dbReference type="PROSITE" id="PS50920">
    <property type="entry name" value="SOLCAR"/>
    <property type="match status" value="2"/>
</dbReference>
<keyword evidence="13" id="KW-1185">Reference proteome</keyword>
<reference evidence="12 13" key="1">
    <citation type="submission" date="2015-06" db="EMBL/GenBank/DDBJ databases">
        <title>Draft genome of the ant-associated black yeast Phialophora attae CBS 131958.</title>
        <authorList>
            <person name="Moreno L.F."/>
            <person name="Stielow B.J."/>
            <person name="de Hoog S."/>
            <person name="Vicente V.A."/>
            <person name="Weiss V.A."/>
            <person name="de Vries M."/>
            <person name="Cruz L.M."/>
            <person name="Souza E.M."/>
        </authorList>
    </citation>
    <scope>NUCLEOTIDE SEQUENCE [LARGE SCALE GENOMIC DNA]</scope>
    <source>
        <strain evidence="12 13">CBS 131958</strain>
    </source>
</reference>
<dbReference type="AlphaFoldDB" id="A0A0N1H6K7"/>
<evidence type="ECO:0000313" key="12">
    <source>
        <dbReference type="EMBL" id="KPI37017.1"/>
    </source>
</evidence>
<dbReference type="VEuPathDB" id="FungiDB:AB675_3716"/>
<evidence type="ECO:0000256" key="1">
    <source>
        <dbReference type="ARBA" id="ARBA00004448"/>
    </source>
</evidence>
<gene>
    <name evidence="12" type="ORF">AB675_3716</name>
</gene>
<evidence type="ECO:0000256" key="5">
    <source>
        <dbReference type="ARBA" id="ARBA00022737"/>
    </source>
</evidence>
<keyword evidence="3 11" id="KW-0813">Transport</keyword>
<evidence type="ECO:0000256" key="3">
    <source>
        <dbReference type="ARBA" id="ARBA00022448"/>
    </source>
</evidence>
<sequence>MIKTRIQLSPSSGATPIAVARNVLANGSFLDFYTGLSAALLRQLVYGTSRLGFFFTFEEKLKARAARNGTVYGFKERAAAGLAAGGLGATIGNPTEVALIRMQSDGLLPAAQRANHKSAFHALGSIVRNEGVRALWSGAYPTVIRAMALNVGQLGFFSESKHQIAKHTSAGPQVQTVAASFVAGFFASAFSLPFDFVKSRLQSQRKGAEARYAGMADCFVKVAREEGLGRLYRGFGTYFMRVAPHTVIALIVADNLNKWVKG</sequence>
<evidence type="ECO:0000256" key="4">
    <source>
        <dbReference type="ARBA" id="ARBA00022692"/>
    </source>
</evidence>
<evidence type="ECO:0000256" key="2">
    <source>
        <dbReference type="ARBA" id="ARBA00006375"/>
    </source>
</evidence>
<keyword evidence="7" id="KW-1133">Transmembrane helix</keyword>
<dbReference type="PANTHER" id="PTHR45618">
    <property type="entry name" value="MITOCHONDRIAL DICARBOXYLATE CARRIER-RELATED"/>
    <property type="match status" value="1"/>
</dbReference>
<evidence type="ECO:0000256" key="9">
    <source>
        <dbReference type="ARBA" id="ARBA00023136"/>
    </source>
</evidence>
<accession>A0A0N1H6K7</accession>
<protein>
    <submittedName>
        <fullName evidence="12">Putative mitochondrial 2-oxoglutarate/malate carrier protein</fullName>
    </submittedName>
</protein>
<keyword evidence="4 10" id="KW-0812">Transmembrane</keyword>
<name>A0A0N1H6K7_9EURO</name>
<evidence type="ECO:0000256" key="11">
    <source>
        <dbReference type="RuleBase" id="RU000488"/>
    </source>
</evidence>
<evidence type="ECO:0000256" key="7">
    <source>
        <dbReference type="ARBA" id="ARBA00022989"/>
    </source>
</evidence>
<proteinExistence type="inferred from homology"/>
<dbReference type="RefSeq" id="XP_017996980.1">
    <property type="nucleotide sequence ID" value="XM_018143792.1"/>
</dbReference>
<dbReference type="SUPFAM" id="SSF103506">
    <property type="entry name" value="Mitochondrial carrier"/>
    <property type="match status" value="1"/>
</dbReference>
<dbReference type="Proteomes" id="UP000038010">
    <property type="component" value="Unassembled WGS sequence"/>
</dbReference>
<dbReference type="OrthoDB" id="756301at2759"/>
<evidence type="ECO:0000256" key="8">
    <source>
        <dbReference type="ARBA" id="ARBA00023128"/>
    </source>
</evidence>